<sequence length="43" mass="4791">MPELEFIADMNISPLTVEELQEGIVVSVDETSARFRNLPISSI</sequence>
<proteinExistence type="predicted"/>
<accession>A0A1E3X2P0</accession>
<evidence type="ECO:0000313" key="2">
    <source>
        <dbReference type="Proteomes" id="UP000094056"/>
    </source>
</evidence>
<dbReference type="Proteomes" id="UP000094056">
    <property type="component" value="Unassembled WGS sequence"/>
</dbReference>
<organism evidence="1 2">
    <name type="scientific">Candidatus Scalindua rubra</name>
    <dbReference type="NCBI Taxonomy" id="1872076"/>
    <lineage>
        <taxon>Bacteria</taxon>
        <taxon>Pseudomonadati</taxon>
        <taxon>Planctomycetota</taxon>
        <taxon>Candidatus Brocadiia</taxon>
        <taxon>Candidatus Brocadiales</taxon>
        <taxon>Candidatus Scalinduaceae</taxon>
        <taxon>Candidatus Scalindua</taxon>
    </lineage>
</organism>
<comment type="caution">
    <text evidence="1">The sequence shown here is derived from an EMBL/GenBank/DDBJ whole genome shotgun (WGS) entry which is preliminary data.</text>
</comment>
<protein>
    <submittedName>
        <fullName evidence="1">Uncharacterized protein</fullName>
    </submittedName>
</protein>
<evidence type="ECO:0000313" key="1">
    <source>
        <dbReference type="EMBL" id="ODS29885.1"/>
    </source>
</evidence>
<dbReference type="AlphaFoldDB" id="A0A1E3X2P0"/>
<reference evidence="1 2" key="1">
    <citation type="submission" date="2016-07" db="EMBL/GenBank/DDBJ databases">
        <title>Draft genome of Scalindua rubra, obtained from a brine-seawater interface in the Red Sea, sheds light on salt adaptation in anammox bacteria.</title>
        <authorList>
            <person name="Speth D.R."/>
            <person name="Lagkouvardos I."/>
            <person name="Wang Y."/>
            <person name="Qian P.-Y."/>
            <person name="Dutilh B.E."/>
            <person name="Jetten M.S."/>
        </authorList>
    </citation>
    <scope>NUCLEOTIDE SEQUENCE [LARGE SCALE GENOMIC DNA]</scope>
    <source>
        <strain evidence="1">BSI-1</strain>
    </source>
</reference>
<dbReference type="EMBL" id="MAYW01000343">
    <property type="protein sequence ID" value="ODS29885.1"/>
    <property type="molecule type" value="Genomic_DNA"/>
</dbReference>
<name>A0A1E3X2P0_9BACT</name>
<gene>
    <name evidence="1" type="ORF">SCARUB_05007</name>
</gene>